<feature type="non-terminal residue" evidence="2">
    <location>
        <position position="194"/>
    </location>
</feature>
<comment type="caution">
    <text evidence="2">The sequence shown here is derived from an EMBL/GenBank/DDBJ whole genome shotgun (WGS) entry which is preliminary data.</text>
</comment>
<feature type="region of interest" description="Disordered" evidence="1">
    <location>
        <begin position="1"/>
        <end position="30"/>
    </location>
</feature>
<proteinExistence type="predicted"/>
<reference evidence="2" key="1">
    <citation type="submission" date="2021-02" db="EMBL/GenBank/DDBJ databases">
        <authorList>
            <person name="Dougan E. K."/>
            <person name="Rhodes N."/>
            <person name="Thang M."/>
            <person name="Chan C."/>
        </authorList>
    </citation>
    <scope>NUCLEOTIDE SEQUENCE</scope>
</reference>
<feature type="compositionally biased region" description="Polar residues" evidence="1">
    <location>
        <begin position="12"/>
        <end position="26"/>
    </location>
</feature>
<feature type="compositionally biased region" description="Basic and acidic residues" evidence="1">
    <location>
        <begin position="1"/>
        <end position="11"/>
    </location>
</feature>
<dbReference type="OrthoDB" id="435918at2759"/>
<dbReference type="Proteomes" id="UP000654075">
    <property type="component" value="Unassembled WGS sequence"/>
</dbReference>
<name>A0A813GM86_POLGL</name>
<dbReference type="PANTHER" id="PTHR20992:SF9">
    <property type="entry name" value="AT15442P-RELATED"/>
    <property type="match status" value="1"/>
</dbReference>
<protein>
    <submittedName>
        <fullName evidence="2">Uncharacterized protein</fullName>
    </submittedName>
</protein>
<evidence type="ECO:0000313" key="3">
    <source>
        <dbReference type="Proteomes" id="UP000654075"/>
    </source>
</evidence>
<sequence>DVERGEVEQRRVQFSPSVGPGDQSNGGCEEWSYEKERSSTIVLKILPMYLTSFIKVVKMFGVGEEFGCIDVSDIRCTTQLPPTRMVLDDPGWRWRHRGLQSVKRFIATAQDRMSTLGIHSAIVANSHVSFNHVACISLASGMASIGLLTDSNSFVLAAFFVSPLMQMILTLACSRSQFVVICLLSCCCLLVVCC</sequence>
<evidence type="ECO:0000313" key="2">
    <source>
        <dbReference type="EMBL" id="CAE8627367.1"/>
    </source>
</evidence>
<gene>
    <name evidence="2" type="ORF">PGLA1383_LOCUS44154</name>
</gene>
<keyword evidence="3" id="KW-1185">Reference proteome</keyword>
<organism evidence="2 3">
    <name type="scientific">Polarella glacialis</name>
    <name type="common">Dinoflagellate</name>
    <dbReference type="NCBI Taxonomy" id="89957"/>
    <lineage>
        <taxon>Eukaryota</taxon>
        <taxon>Sar</taxon>
        <taxon>Alveolata</taxon>
        <taxon>Dinophyceae</taxon>
        <taxon>Suessiales</taxon>
        <taxon>Suessiaceae</taxon>
        <taxon>Polarella</taxon>
    </lineage>
</organism>
<accession>A0A813GM86</accession>
<dbReference type="EMBL" id="CAJNNV010029158">
    <property type="protein sequence ID" value="CAE8627367.1"/>
    <property type="molecule type" value="Genomic_DNA"/>
</dbReference>
<dbReference type="PANTHER" id="PTHR20992">
    <property type="entry name" value="AT15442P-RELATED"/>
    <property type="match status" value="1"/>
</dbReference>
<dbReference type="AlphaFoldDB" id="A0A813GM86"/>
<dbReference type="InterPro" id="IPR005240">
    <property type="entry name" value="DUF389"/>
</dbReference>
<evidence type="ECO:0000256" key="1">
    <source>
        <dbReference type="SAM" id="MobiDB-lite"/>
    </source>
</evidence>
<feature type="non-terminal residue" evidence="2">
    <location>
        <position position="1"/>
    </location>
</feature>